<evidence type="ECO:0000259" key="2">
    <source>
        <dbReference type="Pfam" id="PF08241"/>
    </source>
</evidence>
<feature type="region of interest" description="Disordered" evidence="1">
    <location>
        <begin position="1"/>
        <end position="40"/>
    </location>
</feature>
<keyword evidence="3" id="KW-0489">Methyltransferase</keyword>
<dbReference type="EMBL" id="JAVREK010000020">
    <property type="protein sequence ID" value="MDT0303934.1"/>
    <property type="molecule type" value="Genomic_DNA"/>
</dbReference>
<organism evidence="3 4">
    <name type="scientific">Streptomonospora wellingtoniae</name>
    <dbReference type="NCBI Taxonomy" id="3075544"/>
    <lineage>
        <taxon>Bacteria</taxon>
        <taxon>Bacillati</taxon>
        <taxon>Actinomycetota</taxon>
        <taxon>Actinomycetes</taxon>
        <taxon>Streptosporangiales</taxon>
        <taxon>Nocardiopsidaceae</taxon>
        <taxon>Streptomonospora</taxon>
    </lineage>
</organism>
<comment type="caution">
    <text evidence="3">The sequence shown here is derived from an EMBL/GenBank/DDBJ whole genome shotgun (WGS) entry which is preliminary data.</text>
</comment>
<gene>
    <name evidence="3" type="ORF">RM446_17590</name>
</gene>
<evidence type="ECO:0000256" key="1">
    <source>
        <dbReference type="SAM" id="MobiDB-lite"/>
    </source>
</evidence>
<dbReference type="SUPFAM" id="SSF53335">
    <property type="entry name" value="S-adenosyl-L-methionine-dependent methyltransferases"/>
    <property type="match status" value="1"/>
</dbReference>
<dbReference type="InterPro" id="IPR029063">
    <property type="entry name" value="SAM-dependent_MTases_sf"/>
</dbReference>
<evidence type="ECO:0000313" key="3">
    <source>
        <dbReference type="EMBL" id="MDT0303934.1"/>
    </source>
</evidence>
<dbReference type="Proteomes" id="UP001183226">
    <property type="component" value="Unassembled WGS sequence"/>
</dbReference>
<sequence length="276" mass="28301">MTENQRSDEAADAAAACGDGGAIPPTAGEVPPPERGASPGALRALLHPEVTARLRPEGYLDVLPETVETADTRSQSLWMSRRGPKVYLKLIQPVVRTLGAPPDAAALAPALRLGAGAKVLDVGCGPGIITAGLAGSVGRDGIAVGLDLSEPMLDRALQQAPVNMGLIRGDASRLPFGSAVFDAACSTAVVMLVPDPMHALSEMLRVVRPGGWLAVVVPCRGTGPVGRIGAAVGGVAGGRMFRPGEVAEMFDRLGADRVYGQSNGLISTTFARRAAD</sequence>
<name>A0ABU2KX94_9ACTN</name>
<dbReference type="Gene3D" id="3.40.50.150">
    <property type="entry name" value="Vaccinia Virus protein VP39"/>
    <property type="match status" value="1"/>
</dbReference>
<dbReference type="GO" id="GO:0008168">
    <property type="term" value="F:methyltransferase activity"/>
    <property type="evidence" value="ECO:0007669"/>
    <property type="project" value="UniProtKB-KW"/>
</dbReference>
<dbReference type="RefSeq" id="WP_311546428.1">
    <property type="nucleotide sequence ID" value="NZ_JAVREK010000020.1"/>
</dbReference>
<dbReference type="GO" id="GO:0032259">
    <property type="term" value="P:methylation"/>
    <property type="evidence" value="ECO:0007669"/>
    <property type="project" value="UniProtKB-KW"/>
</dbReference>
<dbReference type="PANTHER" id="PTHR43591:SF24">
    <property type="entry name" value="2-METHOXY-6-POLYPRENYL-1,4-BENZOQUINOL METHYLASE, MITOCHONDRIAL"/>
    <property type="match status" value="1"/>
</dbReference>
<dbReference type="Pfam" id="PF08241">
    <property type="entry name" value="Methyltransf_11"/>
    <property type="match status" value="1"/>
</dbReference>
<keyword evidence="3" id="KW-0808">Transferase</keyword>
<protein>
    <submittedName>
        <fullName evidence="3">Methyltransferase domain-containing protein</fullName>
    </submittedName>
</protein>
<dbReference type="InterPro" id="IPR013216">
    <property type="entry name" value="Methyltransf_11"/>
</dbReference>
<accession>A0ABU2KX94</accession>
<dbReference type="CDD" id="cd02440">
    <property type="entry name" value="AdoMet_MTases"/>
    <property type="match status" value="1"/>
</dbReference>
<dbReference type="PANTHER" id="PTHR43591">
    <property type="entry name" value="METHYLTRANSFERASE"/>
    <property type="match status" value="1"/>
</dbReference>
<reference evidence="4" key="1">
    <citation type="submission" date="2023-07" db="EMBL/GenBank/DDBJ databases">
        <title>30 novel species of actinomycetes from the DSMZ collection.</title>
        <authorList>
            <person name="Nouioui I."/>
        </authorList>
    </citation>
    <scope>NUCLEOTIDE SEQUENCE [LARGE SCALE GENOMIC DNA]</scope>
    <source>
        <strain evidence="4">DSM 45055</strain>
    </source>
</reference>
<evidence type="ECO:0000313" key="4">
    <source>
        <dbReference type="Proteomes" id="UP001183226"/>
    </source>
</evidence>
<proteinExistence type="predicted"/>
<keyword evidence="4" id="KW-1185">Reference proteome</keyword>
<feature type="domain" description="Methyltransferase type 11" evidence="2">
    <location>
        <begin position="120"/>
        <end position="214"/>
    </location>
</feature>